<protein>
    <recommendedName>
        <fullName evidence="4">Tat (Twin-arginine translocation) pathway signal sequence</fullName>
    </recommendedName>
</protein>
<evidence type="ECO:0000313" key="3">
    <source>
        <dbReference type="Proteomes" id="UP000190092"/>
    </source>
</evidence>
<proteinExistence type="predicted"/>
<gene>
    <name evidence="2" type="ORF">SAMN02745126_04885</name>
</gene>
<evidence type="ECO:0000256" key="1">
    <source>
        <dbReference type="SAM" id="SignalP"/>
    </source>
</evidence>
<keyword evidence="3" id="KW-1185">Reference proteome</keyword>
<dbReference type="RefSeq" id="WP_085936642.1">
    <property type="nucleotide sequence ID" value="NZ_FUWJ01000009.1"/>
</dbReference>
<feature type="chain" id="PRO_5012278571" description="Tat (Twin-arginine translocation) pathway signal sequence" evidence="1">
    <location>
        <begin position="29"/>
        <end position="94"/>
    </location>
</feature>
<sequence length="94" mass="9624">MTRAKSGRRAVLQAAGALIGGGSALSFAATARAWSLEPIEPEGPIGLAYSERCGGPAEHARLQSQLKAALLEKPSAPSLSAPCPICGCPITVRR</sequence>
<feature type="signal peptide" evidence="1">
    <location>
        <begin position="1"/>
        <end position="28"/>
    </location>
</feature>
<dbReference type="PROSITE" id="PS51318">
    <property type="entry name" value="TAT"/>
    <property type="match status" value="1"/>
</dbReference>
<name>A0A1T4SPE2_9HYPH</name>
<accession>A0A1T4SPE2</accession>
<dbReference type="Proteomes" id="UP000190092">
    <property type="component" value="Unassembled WGS sequence"/>
</dbReference>
<keyword evidence="1" id="KW-0732">Signal</keyword>
<dbReference type="AlphaFoldDB" id="A0A1T4SPE2"/>
<evidence type="ECO:0000313" key="2">
    <source>
        <dbReference type="EMBL" id="SKA30109.1"/>
    </source>
</evidence>
<dbReference type="InterPro" id="IPR006311">
    <property type="entry name" value="TAT_signal"/>
</dbReference>
<organism evidence="2 3">
    <name type="scientific">Enhydrobacter aerosaccus</name>
    <dbReference type="NCBI Taxonomy" id="225324"/>
    <lineage>
        <taxon>Bacteria</taxon>
        <taxon>Pseudomonadati</taxon>
        <taxon>Pseudomonadota</taxon>
        <taxon>Alphaproteobacteria</taxon>
        <taxon>Hyphomicrobiales</taxon>
        <taxon>Enhydrobacter</taxon>
    </lineage>
</organism>
<reference evidence="3" key="1">
    <citation type="submission" date="2017-02" db="EMBL/GenBank/DDBJ databases">
        <authorList>
            <person name="Varghese N."/>
            <person name="Submissions S."/>
        </authorList>
    </citation>
    <scope>NUCLEOTIDE SEQUENCE [LARGE SCALE GENOMIC DNA]</scope>
    <source>
        <strain evidence="3">ATCC 27094</strain>
    </source>
</reference>
<evidence type="ECO:0008006" key="4">
    <source>
        <dbReference type="Google" id="ProtNLM"/>
    </source>
</evidence>
<dbReference type="EMBL" id="FUWJ01000009">
    <property type="protein sequence ID" value="SKA30109.1"/>
    <property type="molecule type" value="Genomic_DNA"/>
</dbReference>